<reference evidence="1" key="1">
    <citation type="submission" date="2022-06" db="EMBL/GenBank/DDBJ databases">
        <title>Uncovering the hologenomic basis of an extraordinary plant invasion.</title>
        <authorList>
            <person name="Bieker V.C."/>
            <person name="Martin M.D."/>
            <person name="Gilbert T."/>
            <person name="Hodgins K."/>
            <person name="Battlay P."/>
            <person name="Petersen B."/>
            <person name="Wilson J."/>
        </authorList>
    </citation>
    <scope>NUCLEOTIDE SEQUENCE</scope>
    <source>
        <strain evidence="1">AA19_3_7</strain>
        <tissue evidence="1">Leaf</tissue>
    </source>
</reference>
<proteinExistence type="predicted"/>
<sequence length="13" mass="1567">MLDQLRMKLTTNC</sequence>
<protein>
    <submittedName>
        <fullName evidence="1">Uncharacterized protein</fullName>
    </submittedName>
</protein>
<accession>A0AAD5G8L3</accession>
<comment type="caution">
    <text evidence="1">The sequence shown here is derived from an EMBL/GenBank/DDBJ whole genome shotgun (WGS) entry which is preliminary data.</text>
</comment>
<dbReference type="Proteomes" id="UP001206925">
    <property type="component" value="Unassembled WGS sequence"/>
</dbReference>
<dbReference type="EMBL" id="JAMZMK010010073">
    <property type="protein sequence ID" value="KAI7733165.1"/>
    <property type="molecule type" value="Genomic_DNA"/>
</dbReference>
<keyword evidence="2" id="KW-1185">Reference proteome</keyword>
<evidence type="ECO:0000313" key="1">
    <source>
        <dbReference type="EMBL" id="KAI7733165.1"/>
    </source>
</evidence>
<organism evidence="1 2">
    <name type="scientific">Ambrosia artemisiifolia</name>
    <name type="common">Common ragweed</name>
    <dbReference type="NCBI Taxonomy" id="4212"/>
    <lineage>
        <taxon>Eukaryota</taxon>
        <taxon>Viridiplantae</taxon>
        <taxon>Streptophyta</taxon>
        <taxon>Embryophyta</taxon>
        <taxon>Tracheophyta</taxon>
        <taxon>Spermatophyta</taxon>
        <taxon>Magnoliopsida</taxon>
        <taxon>eudicotyledons</taxon>
        <taxon>Gunneridae</taxon>
        <taxon>Pentapetalae</taxon>
        <taxon>asterids</taxon>
        <taxon>campanulids</taxon>
        <taxon>Asterales</taxon>
        <taxon>Asteraceae</taxon>
        <taxon>Asteroideae</taxon>
        <taxon>Heliantheae alliance</taxon>
        <taxon>Heliantheae</taxon>
        <taxon>Ambrosia</taxon>
    </lineage>
</organism>
<evidence type="ECO:0000313" key="2">
    <source>
        <dbReference type="Proteomes" id="UP001206925"/>
    </source>
</evidence>
<gene>
    <name evidence="1" type="ORF">M8C21_024050</name>
</gene>
<name>A0AAD5G8L3_AMBAR</name>